<sequence length="193" mass="20294">MGSTREALVEAAAQLLDEGGVEAVTLRDVGRLVGVSHNAPYKHFAGKQALLAAVAARELQGLHAALHESLRRKQLPPMALRTVLHDYIGWALRYPARFKLVFGPWTVDSAELAEAAALTQTTFVDLVASAQEVGALPPGDSVRLASLLRALTHGAADLALAGHLTADGKGNATPEDLVDDVLRHLKSAATSTG</sequence>
<dbReference type="Pfam" id="PF00440">
    <property type="entry name" value="TetR_N"/>
    <property type="match status" value="1"/>
</dbReference>
<feature type="DNA-binding region" description="H-T-H motif" evidence="4">
    <location>
        <begin position="25"/>
        <end position="44"/>
    </location>
</feature>
<dbReference type="SUPFAM" id="SSF46689">
    <property type="entry name" value="Homeodomain-like"/>
    <property type="match status" value="1"/>
</dbReference>
<dbReference type="Proteomes" id="UP000198949">
    <property type="component" value="Unassembled WGS sequence"/>
</dbReference>
<evidence type="ECO:0000256" key="1">
    <source>
        <dbReference type="ARBA" id="ARBA00023015"/>
    </source>
</evidence>
<dbReference type="GO" id="GO:0003700">
    <property type="term" value="F:DNA-binding transcription factor activity"/>
    <property type="evidence" value="ECO:0007669"/>
    <property type="project" value="TreeGrafter"/>
</dbReference>
<evidence type="ECO:0000256" key="2">
    <source>
        <dbReference type="ARBA" id="ARBA00023125"/>
    </source>
</evidence>
<gene>
    <name evidence="6" type="ORF">SAMN05216270_107160</name>
</gene>
<evidence type="ECO:0000259" key="5">
    <source>
        <dbReference type="PROSITE" id="PS50977"/>
    </source>
</evidence>
<dbReference type="AlphaFoldDB" id="A0A1G6XG75"/>
<evidence type="ECO:0000313" key="7">
    <source>
        <dbReference type="Proteomes" id="UP000198949"/>
    </source>
</evidence>
<protein>
    <submittedName>
        <fullName evidence="6">Transcriptional regulator, TetR family</fullName>
    </submittedName>
</protein>
<proteinExistence type="predicted"/>
<accession>A0A1G6XG75</accession>
<dbReference type="InterPro" id="IPR050109">
    <property type="entry name" value="HTH-type_TetR-like_transc_reg"/>
</dbReference>
<dbReference type="Pfam" id="PF13305">
    <property type="entry name" value="TetR_C_33"/>
    <property type="match status" value="1"/>
</dbReference>
<dbReference type="InterPro" id="IPR001647">
    <property type="entry name" value="HTH_TetR"/>
</dbReference>
<dbReference type="InterPro" id="IPR025996">
    <property type="entry name" value="MT1864/Rv1816-like_C"/>
</dbReference>
<dbReference type="SUPFAM" id="SSF48498">
    <property type="entry name" value="Tetracyclin repressor-like, C-terminal domain"/>
    <property type="match status" value="1"/>
</dbReference>
<keyword evidence="2 4" id="KW-0238">DNA-binding</keyword>
<dbReference type="PROSITE" id="PS50977">
    <property type="entry name" value="HTH_TETR_2"/>
    <property type="match status" value="1"/>
</dbReference>
<dbReference type="Gene3D" id="1.10.357.10">
    <property type="entry name" value="Tetracycline Repressor, domain 2"/>
    <property type="match status" value="1"/>
</dbReference>
<dbReference type="PRINTS" id="PR00455">
    <property type="entry name" value="HTHTETR"/>
</dbReference>
<name>A0A1G6XG75_9ACTN</name>
<dbReference type="InterPro" id="IPR036271">
    <property type="entry name" value="Tet_transcr_reg_TetR-rel_C_sf"/>
</dbReference>
<dbReference type="GO" id="GO:0000976">
    <property type="term" value="F:transcription cis-regulatory region binding"/>
    <property type="evidence" value="ECO:0007669"/>
    <property type="project" value="TreeGrafter"/>
</dbReference>
<dbReference type="PANTHER" id="PTHR30055">
    <property type="entry name" value="HTH-TYPE TRANSCRIPTIONAL REGULATOR RUTR"/>
    <property type="match status" value="1"/>
</dbReference>
<dbReference type="EMBL" id="FNAD01000007">
    <property type="protein sequence ID" value="SDD77234.1"/>
    <property type="molecule type" value="Genomic_DNA"/>
</dbReference>
<dbReference type="InterPro" id="IPR009057">
    <property type="entry name" value="Homeodomain-like_sf"/>
</dbReference>
<dbReference type="PANTHER" id="PTHR30055:SF220">
    <property type="entry name" value="TETR-FAMILY REGULATORY PROTEIN"/>
    <property type="match status" value="1"/>
</dbReference>
<keyword evidence="1" id="KW-0805">Transcription regulation</keyword>
<dbReference type="STRING" id="58114.SAMN05216270_107160"/>
<feature type="domain" description="HTH tetR-type" evidence="5">
    <location>
        <begin position="2"/>
        <end position="62"/>
    </location>
</feature>
<keyword evidence="7" id="KW-1185">Reference proteome</keyword>
<evidence type="ECO:0000313" key="6">
    <source>
        <dbReference type="EMBL" id="SDD77234.1"/>
    </source>
</evidence>
<organism evidence="6 7">
    <name type="scientific">Glycomyces harbinensis</name>
    <dbReference type="NCBI Taxonomy" id="58114"/>
    <lineage>
        <taxon>Bacteria</taxon>
        <taxon>Bacillati</taxon>
        <taxon>Actinomycetota</taxon>
        <taxon>Actinomycetes</taxon>
        <taxon>Glycomycetales</taxon>
        <taxon>Glycomycetaceae</taxon>
        <taxon>Glycomyces</taxon>
    </lineage>
</organism>
<evidence type="ECO:0000256" key="3">
    <source>
        <dbReference type="ARBA" id="ARBA00023163"/>
    </source>
</evidence>
<reference evidence="7" key="1">
    <citation type="submission" date="2016-10" db="EMBL/GenBank/DDBJ databases">
        <authorList>
            <person name="Varghese N."/>
            <person name="Submissions S."/>
        </authorList>
    </citation>
    <scope>NUCLEOTIDE SEQUENCE [LARGE SCALE GENOMIC DNA]</scope>
    <source>
        <strain evidence="7">CGMCC 4.3516</strain>
    </source>
</reference>
<keyword evidence="3" id="KW-0804">Transcription</keyword>
<evidence type="ECO:0000256" key="4">
    <source>
        <dbReference type="PROSITE-ProRule" id="PRU00335"/>
    </source>
</evidence>